<keyword evidence="1" id="KW-0597">Phosphoprotein</keyword>
<keyword evidence="5" id="KW-1185">Reference proteome</keyword>
<accession>A0A0K1Q251</accession>
<dbReference type="InterPro" id="IPR051932">
    <property type="entry name" value="Bact_StressResp_Reg"/>
</dbReference>
<proteinExistence type="predicted"/>
<dbReference type="Gene3D" id="3.30.750.24">
    <property type="entry name" value="STAS domain"/>
    <property type="match status" value="1"/>
</dbReference>
<sequence>MGDLAETREGEGVMDHIDRVMRALADVARGDYSPRVATGHSEDHPLGALAMGVNEMIESLAAEQEKSAVYRVELEDKIAMIETQAAAIRELSTPIIEVWQGVLCLPVVGVLDSTRSAEMTEALLTAIVEKKASCAIIDITGIQVMDTATADHFLRMAKSVKLLGSECMLTGVHPNIAQTIVHMGVELSEVVTHRSLRNALTRYLARTGHGST</sequence>
<dbReference type="CDD" id="cd06225">
    <property type="entry name" value="HAMP"/>
    <property type="match status" value="1"/>
</dbReference>
<dbReference type="PANTHER" id="PTHR33745">
    <property type="entry name" value="RSBT ANTAGONIST PROTEIN RSBS-RELATED"/>
    <property type="match status" value="1"/>
</dbReference>
<dbReference type="CDD" id="cd07041">
    <property type="entry name" value="STAS_RsbR_RsbS_like"/>
    <property type="match status" value="1"/>
</dbReference>
<reference evidence="4 5" key="1">
    <citation type="submission" date="2015-08" db="EMBL/GenBank/DDBJ databases">
        <authorList>
            <person name="Babu N.S."/>
            <person name="Beckwith C.J."/>
            <person name="Beseler K.G."/>
            <person name="Brison A."/>
            <person name="Carone J.V."/>
            <person name="Caskin T.P."/>
            <person name="Diamond M."/>
            <person name="Durham M.E."/>
            <person name="Foxe J.M."/>
            <person name="Go M."/>
            <person name="Henderson B.A."/>
            <person name="Jones I.B."/>
            <person name="McGettigan J.A."/>
            <person name="Micheletti S.J."/>
            <person name="Nasrallah M.E."/>
            <person name="Ortiz D."/>
            <person name="Piller C.R."/>
            <person name="Privatt S.R."/>
            <person name="Schneider S.L."/>
            <person name="Sharp S."/>
            <person name="Smith T.C."/>
            <person name="Stanton J.D."/>
            <person name="Ullery H.E."/>
            <person name="Wilson R.J."/>
            <person name="Serrano M.G."/>
            <person name="Buck G."/>
            <person name="Lee V."/>
            <person name="Wang Y."/>
            <person name="Carvalho R."/>
            <person name="Voegtly L."/>
            <person name="Shi R."/>
            <person name="Duckworth R."/>
            <person name="Johnson A."/>
            <person name="Loviza R."/>
            <person name="Walstead R."/>
            <person name="Shah Z."/>
            <person name="Kiflezghi M."/>
            <person name="Wade K."/>
            <person name="Ball S.L."/>
            <person name="Bradley K.W."/>
            <person name="Asai D.J."/>
            <person name="Bowman C.A."/>
            <person name="Russell D.A."/>
            <person name="Pope W.H."/>
            <person name="Jacobs-Sera D."/>
            <person name="Hendrix R.W."/>
            <person name="Hatfull G.F."/>
        </authorList>
    </citation>
    <scope>NUCLEOTIDE SEQUENCE [LARGE SCALE GENOMIC DNA]</scope>
    <source>
        <strain evidence="4 5">DSM 27648</strain>
    </source>
</reference>
<dbReference type="InterPro" id="IPR036513">
    <property type="entry name" value="STAS_dom_sf"/>
</dbReference>
<evidence type="ECO:0000313" key="4">
    <source>
        <dbReference type="EMBL" id="AKU99873.1"/>
    </source>
</evidence>
<dbReference type="InterPro" id="IPR002645">
    <property type="entry name" value="STAS_dom"/>
</dbReference>
<feature type="domain" description="HAMP" evidence="3">
    <location>
        <begin position="11"/>
        <end position="65"/>
    </location>
</feature>
<dbReference type="GO" id="GO:0016020">
    <property type="term" value="C:membrane"/>
    <property type="evidence" value="ECO:0007669"/>
    <property type="project" value="InterPro"/>
</dbReference>
<dbReference type="AlphaFoldDB" id="A0A0K1Q251"/>
<dbReference type="STRING" id="1391654.AKJ09_06537"/>
<evidence type="ECO:0000259" key="2">
    <source>
        <dbReference type="PROSITE" id="PS50801"/>
    </source>
</evidence>
<dbReference type="Pfam" id="PF01740">
    <property type="entry name" value="STAS"/>
    <property type="match status" value="1"/>
</dbReference>
<feature type="domain" description="STAS" evidence="2">
    <location>
        <begin position="92"/>
        <end position="203"/>
    </location>
</feature>
<gene>
    <name evidence="4" type="ORF">AKJ09_06537</name>
</gene>
<name>A0A0K1Q251_9BACT</name>
<evidence type="ECO:0000313" key="5">
    <source>
        <dbReference type="Proteomes" id="UP000064967"/>
    </source>
</evidence>
<dbReference type="PROSITE" id="PS50885">
    <property type="entry name" value="HAMP"/>
    <property type="match status" value="1"/>
</dbReference>
<organism evidence="4 5">
    <name type="scientific">Labilithrix luteola</name>
    <dbReference type="NCBI Taxonomy" id="1391654"/>
    <lineage>
        <taxon>Bacteria</taxon>
        <taxon>Pseudomonadati</taxon>
        <taxon>Myxococcota</taxon>
        <taxon>Polyangia</taxon>
        <taxon>Polyangiales</taxon>
        <taxon>Labilitrichaceae</taxon>
        <taxon>Labilithrix</taxon>
    </lineage>
</organism>
<dbReference type="OrthoDB" id="5506858at2"/>
<dbReference type="GO" id="GO:0007165">
    <property type="term" value="P:signal transduction"/>
    <property type="evidence" value="ECO:0007669"/>
    <property type="project" value="InterPro"/>
</dbReference>
<protein>
    <submittedName>
        <fullName evidence="4">RsbR, positive regulator of sigma-B</fullName>
    </submittedName>
</protein>
<dbReference type="SUPFAM" id="SSF52091">
    <property type="entry name" value="SpoIIaa-like"/>
    <property type="match status" value="1"/>
</dbReference>
<dbReference type="KEGG" id="llu:AKJ09_06537"/>
<evidence type="ECO:0000259" key="3">
    <source>
        <dbReference type="PROSITE" id="PS50885"/>
    </source>
</evidence>
<dbReference type="Proteomes" id="UP000064967">
    <property type="component" value="Chromosome"/>
</dbReference>
<evidence type="ECO:0000256" key="1">
    <source>
        <dbReference type="ARBA" id="ARBA00022553"/>
    </source>
</evidence>
<dbReference type="PROSITE" id="PS50801">
    <property type="entry name" value="STAS"/>
    <property type="match status" value="1"/>
</dbReference>
<dbReference type="EMBL" id="CP012333">
    <property type="protein sequence ID" value="AKU99873.1"/>
    <property type="molecule type" value="Genomic_DNA"/>
</dbReference>
<dbReference type="InterPro" id="IPR003660">
    <property type="entry name" value="HAMP_dom"/>
</dbReference>
<dbReference type="PANTHER" id="PTHR33745:SF3">
    <property type="entry name" value="RSBT CO-ANTAGONIST PROTEIN RSBRC"/>
    <property type="match status" value="1"/>
</dbReference>